<keyword evidence="3 5" id="KW-0269">Exonuclease</keyword>
<reference evidence="5" key="1">
    <citation type="submission" date="2020-08" db="EMBL/GenBank/DDBJ databases">
        <title>Lewinella bacteria from marine environments.</title>
        <authorList>
            <person name="Zhong Y."/>
        </authorList>
    </citation>
    <scope>NUCLEOTIDE SEQUENCE</scope>
    <source>
        <strain evidence="5">KCTC 42187</strain>
    </source>
</reference>
<dbReference type="InterPro" id="IPR051274">
    <property type="entry name" value="3-5_Exoribonuclease"/>
</dbReference>
<feature type="domain" description="Exonuclease" evidence="4">
    <location>
        <begin position="2"/>
        <end position="180"/>
    </location>
</feature>
<name>A0A923PTK6_9BACT</name>
<dbReference type="Proteomes" id="UP000650081">
    <property type="component" value="Unassembled WGS sequence"/>
</dbReference>
<dbReference type="InterPro" id="IPR036397">
    <property type="entry name" value="RNaseH_sf"/>
</dbReference>
<dbReference type="GO" id="GO:0003676">
    <property type="term" value="F:nucleic acid binding"/>
    <property type="evidence" value="ECO:0007669"/>
    <property type="project" value="InterPro"/>
</dbReference>
<evidence type="ECO:0000256" key="3">
    <source>
        <dbReference type="ARBA" id="ARBA00022839"/>
    </source>
</evidence>
<protein>
    <submittedName>
        <fullName evidence="5">Exonuclease domain-containing protein</fullName>
    </submittedName>
</protein>
<dbReference type="InterPro" id="IPR013520">
    <property type="entry name" value="Ribonucl_H"/>
</dbReference>
<dbReference type="Gene3D" id="3.30.420.10">
    <property type="entry name" value="Ribonuclease H-like superfamily/Ribonuclease H"/>
    <property type="match status" value="1"/>
</dbReference>
<dbReference type="EMBL" id="JACSIT010000153">
    <property type="protein sequence ID" value="MBC6996577.1"/>
    <property type="molecule type" value="Genomic_DNA"/>
</dbReference>
<dbReference type="GO" id="GO:0006259">
    <property type="term" value="P:DNA metabolic process"/>
    <property type="evidence" value="ECO:0007669"/>
    <property type="project" value="UniProtKB-ARBA"/>
</dbReference>
<sequence length="180" mass="21227">MKFIILDIEATCWEGKPPGMVQETIEIGACAVDQYGRVGGRFNRLIKPVLHPQLSLFCRQLTKIEQPEINRAQDFSRVIREFQDWVGVDEEEYTLASWGRFDRRQLAADCRLHRLDDYWLDYHIDLKEQYQDIRKLPKKRGLQSAVRHEGYLWEGQAHRALTDAINTTKIFCGLIDLWNY</sequence>
<evidence type="ECO:0000313" key="5">
    <source>
        <dbReference type="EMBL" id="MBC6996577.1"/>
    </source>
</evidence>
<dbReference type="InterPro" id="IPR012337">
    <property type="entry name" value="RNaseH-like_sf"/>
</dbReference>
<keyword evidence="2" id="KW-0378">Hydrolase</keyword>
<evidence type="ECO:0000259" key="4">
    <source>
        <dbReference type="SMART" id="SM00479"/>
    </source>
</evidence>
<dbReference type="RefSeq" id="WP_187468584.1">
    <property type="nucleotide sequence ID" value="NZ_JACSIT010000153.1"/>
</dbReference>
<dbReference type="PANTHER" id="PTHR23044:SF61">
    <property type="entry name" value="3'-5' EXORIBONUCLEASE 1-RELATED"/>
    <property type="match status" value="1"/>
</dbReference>
<dbReference type="PANTHER" id="PTHR23044">
    <property type="entry name" value="3'-5' EXONUCLEASE ERI1-RELATED"/>
    <property type="match status" value="1"/>
</dbReference>
<proteinExistence type="predicted"/>
<dbReference type="SUPFAM" id="SSF53098">
    <property type="entry name" value="Ribonuclease H-like"/>
    <property type="match status" value="1"/>
</dbReference>
<dbReference type="AlphaFoldDB" id="A0A923PTK6"/>
<dbReference type="CDD" id="cd06133">
    <property type="entry name" value="ERI-1_3'hExo_like"/>
    <property type="match status" value="1"/>
</dbReference>
<evidence type="ECO:0000256" key="2">
    <source>
        <dbReference type="ARBA" id="ARBA00022801"/>
    </source>
</evidence>
<evidence type="ECO:0000313" key="6">
    <source>
        <dbReference type="Proteomes" id="UP000650081"/>
    </source>
</evidence>
<keyword evidence="6" id="KW-1185">Reference proteome</keyword>
<organism evidence="5 6">
    <name type="scientific">Neolewinella lacunae</name>
    <dbReference type="NCBI Taxonomy" id="1517758"/>
    <lineage>
        <taxon>Bacteria</taxon>
        <taxon>Pseudomonadati</taxon>
        <taxon>Bacteroidota</taxon>
        <taxon>Saprospiria</taxon>
        <taxon>Saprospirales</taxon>
        <taxon>Lewinellaceae</taxon>
        <taxon>Neolewinella</taxon>
    </lineage>
</organism>
<evidence type="ECO:0000256" key="1">
    <source>
        <dbReference type="ARBA" id="ARBA00022722"/>
    </source>
</evidence>
<dbReference type="SMART" id="SM00479">
    <property type="entry name" value="EXOIII"/>
    <property type="match status" value="1"/>
</dbReference>
<gene>
    <name evidence="5" type="ORF">H9S92_20560</name>
</gene>
<dbReference type="GO" id="GO:0000175">
    <property type="term" value="F:3'-5'-RNA exonuclease activity"/>
    <property type="evidence" value="ECO:0007669"/>
    <property type="project" value="InterPro"/>
</dbReference>
<dbReference type="Pfam" id="PF00929">
    <property type="entry name" value="RNase_T"/>
    <property type="match status" value="1"/>
</dbReference>
<keyword evidence="1" id="KW-0540">Nuclease</keyword>
<accession>A0A923PTK6</accession>
<dbReference type="InterPro" id="IPR047201">
    <property type="entry name" value="ERI-1_3'hExo-like"/>
</dbReference>
<comment type="caution">
    <text evidence="5">The sequence shown here is derived from an EMBL/GenBank/DDBJ whole genome shotgun (WGS) entry which is preliminary data.</text>
</comment>